<keyword evidence="3" id="KW-1185">Reference proteome</keyword>
<accession>A0ABW1HDN0</accession>
<sequence>MSETISWNADSEVRVQGDGDVGDPAGRRFDVAHWQQRFDELRQIHHVPGASLAVAIGAQVHELASGVLHRGTGVAVTPDSVFLSGSIAKVYTATLIMRLADEGKLDLQAPVVDVLPEFATPDAAATRTITIRQLLSHTGGVTNDFNFDGGRGDDCLARYVEAAREVALDCPPGTAISYGGLGYIVLGRVIERLTGLTWDQALKNLLFEPLGLERSVTLPEEALRFRVAMSHLGESGSYPDPAPSWDLMPRSAGPAGRVIVSAGDMARFARMHLDGGLAPDGTRVLTANAVAAMRDREVDVPDKWTVSADGWGLGWTLYDWDGIAGYGHDGAAIGQYAYLRVVPHANVALVLMTNGGAARLLYADLFRELLAELAGVTMPAPFAPASVPPPIDLAPLLGTYRREGVVITVSRNEDGSAHMRYEFVDDMKDMSPPLEMDLEPVTETVFAASGAGPSFSEDYMPVVFSTLTNGTQVCYVGMRATPKDAGEILGPPHP</sequence>
<dbReference type="InterPro" id="IPR050491">
    <property type="entry name" value="AmpC-like"/>
</dbReference>
<name>A0ABW1HDN0_9ACTN</name>
<dbReference type="Proteomes" id="UP001596226">
    <property type="component" value="Unassembled WGS sequence"/>
</dbReference>
<evidence type="ECO:0000313" key="2">
    <source>
        <dbReference type="EMBL" id="MFC5926462.1"/>
    </source>
</evidence>
<proteinExistence type="predicted"/>
<dbReference type="InterPro" id="IPR012338">
    <property type="entry name" value="Beta-lactam/transpept-like"/>
</dbReference>
<dbReference type="Pfam" id="PF00144">
    <property type="entry name" value="Beta-lactamase"/>
    <property type="match status" value="1"/>
</dbReference>
<dbReference type="EMBL" id="JBHSQS010000017">
    <property type="protein sequence ID" value="MFC5926462.1"/>
    <property type="molecule type" value="Genomic_DNA"/>
</dbReference>
<reference evidence="3" key="1">
    <citation type="journal article" date="2019" name="Int. J. Syst. Evol. Microbiol.">
        <title>The Global Catalogue of Microorganisms (GCM) 10K type strain sequencing project: providing services to taxonomists for standard genome sequencing and annotation.</title>
        <authorList>
            <consortium name="The Broad Institute Genomics Platform"/>
            <consortium name="The Broad Institute Genome Sequencing Center for Infectious Disease"/>
            <person name="Wu L."/>
            <person name="Ma J."/>
        </authorList>
    </citation>
    <scope>NUCLEOTIDE SEQUENCE [LARGE SCALE GENOMIC DNA]</scope>
    <source>
        <strain evidence="3">CGMCC 4.7144</strain>
    </source>
</reference>
<dbReference type="EC" id="3.-.-.-" evidence="2"/>
<evidence type="ECO:0000313" key="3">
    <source>
        <dbReference type="Proteomes" id="UP001596226"/>
    </source>
</evidence>
<dbReference type="PANTHER" id="PTHR46825:SF9">
    <property type="entry name" value="BETA-LACTAMASE-RELATED DOMAIN-CONTAINING PROTEIN"/>
    <property type="match status" value="1"/>
</dbReference>
<keyword evidence="2" id="KW-0378">Hydrolase</keyword>
<dbReference type="PANTHER" id="PTHR46825">
    <property type="entry name" value="D-ALANYL-D-ALANINE-CARBOXYPEPTIDASE/ENDOPEPTIDASE AMPH"/>
    <property type="match status" value="1"/>
</dbReference>
<comment type="caution">
    <text evidence="2">The sequence shown here is derived from an EMBL/GenBank/DDBJ whole genome shotgun (WGS) entry which is preliminary data.</text>
</comment>
<protein>
    <submittedName>
        <fullName evidence="2">Serine hydrolase domain-containing protein</fullName>
        <ecNumber evidence="2">3.-.-.-</ecNumber>
    </submittedName>
</protein>
<dbReference type="RefSeq" id="WP_377514704.1">
    <property type="nucleotide sequence ID" value="NZ_JBHSQS010000017.1"/>
</dbReference>
<feature type="domain" description="Beta-lactamase-related" evidence="1">
    <location>
        <begin position="35"/>
        <end position="357"/>
    </location>
</feature>
<dbReference type="InterPro" id="IPR001466">
    <property type="entry name" value="Beta-lactam-related"/>
</dbReference>
<dbReference type="Gene3D" id="3.40.710.10">
    <property type="entry name" value="DD-peptidase/beta-lactamase superfamily"/>
    <property type="match status" value="1"/>
</dbReference>
<dbReference type="SUPFAM" id="SSF56601">
    <property type="entry name" value="beta-lactamase/transpeptidase-like"/>
    <property type="match status" value="1"/>
</dbReference>
<organism evidence="2 3">
    <name type="scientific">Micromonospora vulcania</name>
    <dbReference type="NCBI Taxonomy" id="1441873"/>
    <lineage>
        <taxon>Bacteria</taxon>
        <taxon>Bacillati</taxon>
        <taxon>Actinomycetota</taxon>
        <taxon>Actinomycetes</taxon>
        <taxon>Micromonosporales</taxon>
        <taxon>Micromonosporaceae</taxon>
        <taxon>Micromonospora</taxon>
    </lineage>
</organism>
<gene>
    <name evidence="2" type="ORF">ACFQGL_24300</name>
</gene>
<dbReference type="GO" id="GO:0016787">
    <property type="term" value="F:hydrolase activity"/>
    <property type="evidence" value="ECO:0007669"/>
    <property type="project" value="UniProtKB-KW"/>
</dbReference>
<evidence type="ECO:0000259" key="1">
    <source>
        <dbReference type="Pfam" id="PF00144"/>
    </source>
</evidence>